<evidence type="ECO:0000256" key="3">
    <source>
        <dbReference type="ARBA" id="ARBA00005985"/>
    </source>
</evidence>
<evidence type="ECO:0000256" key="6">
    <source>
        <dbReference type="ARBA" id="ARBA00022989"/>
    </source>
</evidence>
<gene>
    <name evidence="9" type="ORF">VKT23_009566</name>
</gene>
<evidence type="ECO:0000256" key="5">
    <source>
        <dbReference type="ARBA" id="ARBA00022692"/>
    </source>
</evidence>
<evidence type="ECO:0000313" key="10">
    <source>
        <dbReference type="Proteomes" id="UP001498398"/>
    </source>
</evidence>
<feature type="transmembrane region" description="Helical" evidence="8">
    <location>
        <begin position="246"/>
        <end position="267"/>
    </location>
</feature>
<comment type="function">
    <text evidence="8">Catalyzes the prenylation of para-hydroxybenzoate (PHB) with an all-trans polyprenyl group. Mediates the second step in the final reaction sequence of coenzyme Q (CoQ) biosynthesis, which is the condensation of the polyisoprenoid side chain with PHB, generating the first membrane-bound Q intermediate.</text>
</comment>
<reference evidence="9 10" key="1">
    <citation type="submission" date="2024-01" db="EMBL/GenBank/DDBJ databases">
        <title>A draft genome for the cacao thread blight pathogen Marasmiellus scandens.</title>
        <authorList>
            <person name="Baruah I.K."/>
            <person name="Leung J."/>
            <person name="Bukari Y."/>
            <person name="Amoako-Attah I."/>
            <person name="Meinhardt L.W."/>
            <person name="Bailey B.A."/>
            <person name="Cohen S.P."/>
        </authorList>
    </citation>
    <scope>NUCLEOTIDE SEQUENCE [LARGE SCALE GENOMIC DNA]</scope>
    <source>
        <strain evidence="9 10">GH-19</strain>
    </source>
</reference>
<proteinExistence type="inferred from homology"/>
<dbReference type="InterPro" id="IPR006370">
    <property type="entry name" value="HB_polyprenyltransferase-like"/>
</dbReference>
<accession>A0ABR1JE28</accession>
<name>A0ABR1JE28_9AGAR</name>
<sequence>MKIQEAHSPMWHMYFQLTRLHKFPVGSILIFWPCVWSLTMVAFEVNMNASTYLFQVVLFGIGSTLLHSAACVINDICDRDIDGQVERTRNRPLVTNAIPLIGAYILLSVLTASSIIMLFFTNTMAILYGLFAVFPLHALYPLMKRWTWWPQAWLGFAMNWGIFVAWISVTGESPPSHITIFFFGTVCWTIVYDTIYACQDKTDDAKVGVKSTALLFGSHVRPILLFFAVSFLACMSYAGICNNQGLPFFLVSCGGAAVHFLWQFTTWEVDNPNDSGAKFVANGNMGYIVWAGLLIDYLRN</sequence>
<dbReference type="EC" id="2.5.1.39" evidence="8"/>
<keyword evidence="8" id="KW-0414">Isoprene biosynthesis</keyword>
<organism evidence="9 10">
    <name type="scientific">Marasmiellus scandens</name>
    <dbReference type="NCBI Taxonomy" id="2682957"/>
    <lineage>
        <taxon>Eukaryota</taxon>
        <taxon>Fungi</taxon>
        <taxon>Dikarya</taxon>
        <taxon>Basidiomycota</taxon>
        <taxon>Agaricomycotina</taxon>
        <taxon>Agaricomycetes</taxon>
        <taxon>Agaricomycetidae</taxon>
        <taxon>Agaricales</taxon>
        <taxon>Marasmiineae</taxon>
        <taxon>Omphalotaceae</taxon>
        <taxon>Marasmiellus</taxon>
    </lineage>
</organism>
<dbReference type="PANTHER" id="PTHR11048:SF28">
    <property type="entry name" value="4-HYDROXYBENZOATE POLYPRENYLTRANSFERASE, MITOCHONDRIAL"/>
    <property type="match status" value="1"/>
</dbReference>
<keyword evidence="5 8" id="KW-0812">Transmembrane</keyword>
<protein>
    <recommendedName>
        <fullName evidence="8">4-hydroxybenzoate polyprenyltransferase, mitochondrial</fullName>
        <shortName evidence="8">4-HB polyprenyltransferase</shortName>
        <ecNumber evidence="8">2.5.1.39</ecNumber>
    </recommendedName>
    <alternativeName>
        <fullName evidence="8">Para-hydroxybenzoate--polyprenyltransferase</fullName>
        <shortName evidence="8">PHB:PPT</shortName>
        <shortName evidence="8">PHB:polyprenyltransferase</shortName>
    </alternativeName>
</protein>
<dbReference type="HAMAP" id="MF_01635">
    <property type="entry name" value="UbiA"/>
    <property type="match status" value="1"/>
</dbReference>
<comment type="subcellular location">
    <subcellularLocation>
        <location evidence="2">Membrane</location>
        <topology evidence="2">Multi-pass membrane protein</topology>
    </subcellularLocation>
    <subcellularLocation>
        <location evidence="8">Mitochondrion inner membrane</location>
        <topology evidence="8">Multi-pass membrane protein</topology>
        <orientation evidence="8">Matrix side</orientation>
    </subcellularLocation>
</comment>
<dbReference type="PANTHER" id="PTHR11048">
    <property type="entry name" value="PRENYLTRANSFERASES"/>
    <property type="match status" value="1"/>
</dbReference>
<dbReference type="InterPro" id="IPR000537">
    <property type="entry name" value="UbiA_prenyltransferase"/>
</dbReference>
<dbReference type="InterPro" id="IPR039653">
    <property type="entry name" value="Prenyltransferase"/>
</dbReference>
<feature type="transmembrane region" description="Helical" evidence="8">
    <location>
        <begin position="152"/>
        <end position="171"/>
    </location>
</feature>
<keyword evidence="6 8" id="KW-1133">Transmembrane helix</keyword>
<keyword evidence="8" id="KW-0496">Mitochondrion</keyword>
<feature type="transmembrane region" description="Helical" evidence="8">
    <location>
        <begin position="219"/>
        <end position="240"/>
    </location>
</feature>
<keyword evidence="7 8" id="KW-0472">Membrane</keyword>
<feature type="transmembrane region" description="Helical" evidence="8">
    <location>
        <begin position="177"/>
        <end position="198"/>
    </location>
</feature>
<dbReference type="Gene3D" id="1.20.120.1780">
    <property type="entry name" value="UbiA prenyltransferase"/>
    <property type="match status" value="1"/>
</dbReference>
<keyword evidence="4 8" id="KW-0808">Transferase</keyword>
<dbReference type="CDD" id="cd13959">
    <property type="entry name" value="PT_UbiA_COQ2"/>
    <property type="match status" value="1"/>
</dbReference>
<dbReference type="Pfam" id="PF01040">
    <property type="entry name" value="UbiA"/>
    <property type="match status" value="1"/>
</dbReference>
<dbReference type="InterPro" id="IPR044878">
    <property type="entry name" value="UbiA_sf"/>
</dbReference>
<feature type="transmembrane region" description="Helical" evidence="8">
    <location>
        <begin position="279"/>
        <end position="298"/>
    </location>
</feature>
<dbReference type="PROSITE" id="PS00943">
    <property type="entry name" value="UBIA"/>
    <property type="match status" value="1"/>
</dbReference>
<evidence type="ECO:0000256" key="2">
    <source>
        <dbReference type="ARBA" id="ARBA00004141"/>
    </source>
</evidence>
<evidence type="ECO:0000256" key="8">
    <source>
        <dbReference type="HAMAP-Rule" id="MF_03189"/>
    </source>
</evidence>
<evidence type="ECO:0000256" key="7">
    <source>
        <dbReference type="ARBA" id="ARBA00023136"/>
    </source>
</evidence>
<comment type="cofactor">
    <cofactor evidence="1 8">
        <name>Mg(2+)</name>
        <dbReference type="ChEBI" id="CHEBI:18420"/>
    </cofactor>
</comment>
<keyword evidence="8" id="KW-0831">Ubiquinone biosynthesis</keyword>
<dbReference type="InterPro" id="IPR030470">
    <property type="entry name" value="UbiA_prenylTrfase_CS"/>
</dbReference>
<comment type="pathway">
    <text evidence="8">Cofactor biosynthesis; ubiquinone biosynthesis.</text>
</comment>
<dbReference type="EMBL" id="JBANRG010000016">
    <property type="protein sequence ID" value="KAK7459585.1"/>
    <property type="molecule type" value="Genomic_DNA"/>
</dbReference>
<dbReference type="Gene3D" id="1.10.357.140">
    <property type="entry name" value="UbiA prenyltransferase"/>
    <property type="match status" value="1"/>
</dbReference>
<feature type="transmembrane region" description="Helical" evidence="8">
    <location>
        <begin position="20"/>
        <end position="43"/>
    </location>
</feature>
<evidence type="ECO:0000256" key="1">
    <source>
        <dbReference type="ARBA" id="ARBA00001946"/>
    </source>
</evidence>
<feature type="transmembrane region" description="Helical" evidence="8">
    <location>
        <begin position="93"/>
        <end position="119"/>
    </location>
</feature>
<comment type="caution">
    <text evidence="9">The sequence shown here is derived from an EMBL/GenBank/DDBJ whole genome shotgun (WGS) entry which is preliminary data.</text>
</comment>
<evidence type="ECO:0000256" key="4">
    <source>
        <dbReference type="ARBA" id="ARBA00022679"/>
    </source>
</evidence>
<comment type="similarity">
    <text evidence="3 8">Belongs to the UbiA prenyltransferase family.</text>
</comment>
<evidence type="ECO:0000313" key="9">
    <source>
        <dbReference type="EMBL" id="KAK7459585.1"/>
    </source>
</evidence>
<dbReference type="Proteomes" id="UP001498398">
    <property type="component" value="Unassembled WGS sequence"/>
</dbReference>
<comment type="catalytic activity">
    <reaction evidence="8">
        <text>an all-trans-polyprenyl diphosphate + 4-hydroxybenzoate = a 4-hydroxy-3-(all-trans-polyprenyl)benzoate + diphosphate</text>
        <dbReference type="Rhea" id="RHEA:44504"/>
        <dbReference type="Rhea" id="RHEA-COMP:9514"/>
        <dbReference type="Rhea" id="RHEA-COMP:9564"/>
        <dbReference type="ChEBI" id="CHEBI:17879"/>
        <dbReference type="ChEBI" id="CHEBI:33019"/>
        <dbReference type="ChEBI" id="CHEBI:58914"/>
        <dbReference type="ChEBI" id="CHEBI:78396"/>
        <dbReference type="EC" id="2.5.1.39"/>
    </reaction>
</comment>
<feature type="transmembrane region" description="Helical" evidence="8">
    <location>
        <begin position="49"/>
        <end position="73"/>
    </location>
</feature>
<keyword evidence="8" id="KW-0999">Mitochondrion inner membrane</keyword>
<keyword evidence="10" id="KW-1185">Reference proteome</keyword>